<dbReference type="EMBL" id="FNAN01000014">
    <property type="protein sequence ID" value="SDF96112.1"/>
    <property type="molecule type" value="Genomic_DNA"/>
</dbReference>
<reference evidence="2" key="1">
    <citation type="submission" date="2016-10" db="EMBL/GenBank/DDBJ databases">
        <authorList>
            <person name="Varghese N."/>
            <person name="Submissions S."/>
        </authorList>
    </citation>
    <scope>NUCLEOTIDE SEQUENCE [LARGE SCALE GENOMIC DNA]</scope>
    <source>
        <strain evidence="2">DSM 25329</strain>
    </source>
</reference>
<proteinExistence type="predicted"/>
<feature type="non-terminal residue" evidence="1">
    <location>
        <position position="1"/>
    </location>
</feature>
<sequence length="75" mass="8768">PCLGIKPSAAFDVKEDLMAPNWKILNSNHRKEPFGEQILPLRVILIRILLIYMHVKYSILTVDGCQFKIFKDKLW</sequence>
<keyword evidence="2" id="KW-1185">Reference proteome</keyword>
<dbReference type="Proteomes" id="UP000198748">
    <property type="component" value="Unassembled WGS sequence"/>
</dbReference>
<evidence type="ECO:0000313" key="1">
    <source>
        <dbReference type="EMBL" id="SDF96112.1"/>
    </source>
</evidence>
<gene>
    <name evidence="1" type="ORF">SAMN04487996_1141</name>
</gene>
<name>A0A1G7QC62_9BACT</name>
<evidence type="ECO:0000313" key="2">
    <source>
        <dbReference type="Proteomes" id="UP000198748"/>
    </source>
</evidence>
<accession>A0A1G7QC62</accession>
<organism evidence="1 2">
    <name type="scientific">Dyadobacter soli</name>
    <dbReference type="NCBI Taxonomy" id="659014"/>
    <lineage>
        <taxon>Bacteria</taxon>
        <taxon>Pseudomonadati</taxon>
        <taxon>Bacteroidota</taxon>
        <taxon>Cytophagia</taxon>
        <taxon>Cytophagales</taxon>
        <taxon>Spirosomataceae</taxon>
        <taxon>Dyadobacter</taxon>
    </lineage>
</organism>
<dbReference type="AlphaFoldDB" id="A0A1G7QC62"/>
<protein>
    <submittedName>
        <fullName evidence="1">Uncharacterized protein</fullName>
    </submittedName>
</protein>